<comment type="caution">
    <text evidence="2">The sequence shown here is derived from an EMBL/GenBank/DDBJ whole genome shotgun (WGS) entry which is preliminary data.</text>
</comment>
<sequence length="315" mass="35372">MEGLSHLSNVPHRFRHRFSARMPRTNRRRRANRKRGPVTQPPGTQSPDNVAPLPAAESQPTASVVDIIMDEGAGQASGVPLVRCSSNDSSNDGAPITAADRYKIAIVVGKELEEELGPLAPMPPSPSLLPSEPTTEEAMTKMVSNFLSLPFRTLPPDEDSDTEEQELASREYPDDPPPEALKKWRHSYVRGLRLVAERQDMYDDSRAPARILCPMLRPESSLHAMSELIFCDRSLREAWGPLELYRWARITVMASHFVDERRKLRNALRQGRPVGVEDPPTPGELEDQRPNLLSNMLNSLGIEQARRFETCVNHF</sequence>
<name>A0AA39GC70_SARSR</name>
<evidence type="ECO:0000313" key="2">
    <source>
        <dbReference type="EMBL" id="KAK0384615.1"/>
    </source>
</evidence>
<feature type="compositionally biased region" description="Acidic residues" evidence="1">
    <location>
        <begin position="156"/>
        <end position="166"/>
    </location>
</feature>
<evidence type="ECO:0000256" key="1">
    <source>
        <dbReference type="SAM" id="MobiDB-lite"/>
    </source>
</evidence>
<gene>
    <name evidence="2" type="ORF">NLU13_8701</name>
</gene>
<reference evidence="2" key="1">
    <citation type="submission" date="2022-10" db="EMBL/GenBank/DDBJ databases">
        <title>Determination and structural analysis of whole genome sequence of Sarocladium strictum F4-1.</title>
        <authorList>
            <person name="Hu L."/>
            <person name="Jiang Y."/>
        </authorList>
    </citation>
    <scope>NUCLEOTIDE SEQUENCE</scope>
    <source>
        <strain evidence="2">F4-1</strain>
    </source>
</reference>
<dbReference type="EMBL" id="JAPDFR010000008">
    <property type="protein sequence ID" value="KAK0384615.1"/>
    <property type="molecule type" value="Genomic_DNA"/>
</dbReference>
<dbReference type="AlphaFoldDB" id="A0AA39GC70"/>
<organism evidence="2 3">
    <name type="scientific">Sarocladium strictum</name>
    <name type="common">Black bundle disease fungus</name>
    <name type="synonym">Acremonium strictum</name>
    <dbReference type="NCBI Taxonomy" id="5046"/>
    <lineage>
        <taxon>Eukaryota</taxon>
        <taxon>Fungi</taxon>
        <taxon>Dikarya</taxon>
        <taxon>Ascomycota</taxon>
        <taxon>Pezizomycotina</taxon>
        <taxon>Sordariomycetes</taxon>
        <taxon>Hypocreomycetidae</taxon>
        <taxon>Hypocreales</taxon>
        <taxon>Sarocladiaceae</taxon>
        <taxon>Sarocladium</taxon>
    </lineage>
</organism>
<feature type="compositionally biased region" description="Basic residues" evidence="1">
    <location>
        <begin position="12"/>
        <end position="36"/>
    </location>
</feature>
<proteinExistence type="predicted"/>
<protein>
    <submittedName>
        <fullName evidence="2">Uncharacterized protein</fullName>
    </submittedName>
</protein>
<dbReference type="Proteomes" id="UP001175261">
    <property type="component" value="Unassembled WGS sequence"/>
</dbReference>
<keyword evidence="3" id="KW-1185">Reference proteome</keyword>
<feature type="region of interest" description="Disordered" evidence="1">
    <location>
        <begin position="1"/>
        <end position="61"/>
    </location>
</feature>
<evidence type="ECO:0000313" key="3">
    <source>
        <dbReference type="Proteomes" id="UP001175261"/>
    </source>
</evidence>
<feature type="region of interest" description="Disordered" evidence="1">
    <location>
        <begin position="150"/>
        <end position="180"/>
    </location>
</feature>
<accession>A0AA39GC70</accession>